<accession>A0A0B6ZL34</accession>
<name>A0A0B6ZL34_9EUPU</name>
<reference evidence="1" key="1">
    <citation type="submission" date="2014-12" db="EMBL/GenBank/DDBJ databases">
        <title>Insight into the proteome of Arion vulgaris.</title>
        <authorList>
            <person name="Aradska J."/>
            <person name="Bulat T."/>
            <person name="Smidak R."/>
            <person name="Sarate P."/>
            <person name="Gangsoo J."/>
            <person name="Sialana F."/>
            <person name="Bilban M."/>
            <person name="Lubec G."/>
        </authorList>
    </citation>
    <scope>NUCLEOTIDE SEQUENCE</scope>
    <source>
        <tissue evidence="1">Skin</tissue>
    </source>
</reference>
<sequence length="57" mass="6489">MTDSSKQQIAREANRQTFTWFISEIDVIVKVELVPSTFSVTFELGLENLLVSETQVL</sequence>
<protein>
    <submittedName>
        <fullName evidence="1">Uncharacterized protein</fullName>
    </submittedName>
</protein>
<proteinExistence type="predicted"/>
<organism evidence="1">
    <name type="scientific">Arion vulgaris</name>
    <dbReference type="NCBI Taxonomy" id="1028688"/>
    <lineage>
        <taxon>Eukaryota</taxon>
        <taxon>Metazoa</taxon>
        <taxon>Spiralia</taxon>
        <taxon>Lophotrochozoa</taxon>
        <taxon>Mollusca</taxon>
        <taxon>Gastropoda</taxon>
        <taxon>Heterobranchia</taxon>
        <taxon>Euthyneura</taxon>
        <taxon>Panpulmonata</taxon>
        <taxon>Eupulmonata</taxon>
        <taxon>Stylommatophora</taxon>
        <taxon>Helicina</taxon>
        <taxon>Arionoidea</taxon>
        <taxon>Arionidae</taxon>
        <taxon>Arion</taxon>
    </lineage>
</organism>
<evidence type="ECO:0000313" key="1">
    <source>
        <dbReference type="EMBL" id="CEK68556.1"/>
    </source>
</evidence>
<dbReference type="AlphaFoldDB" id="A0A0B6ZL34"/>
<gene>
    <name evidence="1" type="primary">ORF66748</name>
</gene>
<dbReference type="EMBL" id="HACG01021691">
    <property type="protein sequence ID" value="CEK68556.1"/>
    <property type="molecule type" value="Transcribed_RNA"/>
</dbReference>
<feature type="non-terminal residue" evidence="1">
    <location>
        <position position="57"/>
    </location>
</feature>